<dbReference type="SMART" id="SM01097">
    <property type="entry name" value="CPSase_sm_chain"/>
    <property type="match status" value="1"/>
</dbReference>
<dbReference type="HAMAP" id="MF_01209">
    <property type="entry name" value="CPSase_S_chain"/>
    <property type="match status" value="1"/>
</dbReference>
<evidence type="ECO:0000259" key="8">
    <source>
        <dbReference type="PROSITE" id="PS50975"/>
    </source>
</evidence>
<dbReference type="PANTHER" id="PTHR11405">
    <property type="entry name" value="CARBAMOYLTRANSFERASE FAMILY MEMBER"/>
    <property type="match status" value="1"/>
</dbReference>
<dbReference type="FunFam" id="3.40.50.20:FF:000011">
    <property type="entry name" value="CAD protein-like isoform X1"/>
    <property type="match status" value="1"/>
</dbReference>
<dbReference type="Proteomes" id="UP000703269">
    <property type="component" value="Unassembled WGS sequence"/>
</dbReference>
<dbReference type="InterPro" id="IPR005479">
    <property type="entry name" value="CPAse_ATP-bd"/>
</dbReference>
<evidence type="ECO:0000256" key="5">
    <source>
        <dbReference type="ARBA" id="ARBA00048816"/>
    </source>
</evidence>
<dbReference type="Pfam" id="PF25596">
    <property type="entry name" value="CPSase_L_D1"/>
    <property type="match status" value="1"/>
</dbReference>
<dbReference type="SUPFAM" id="SSF52317">
    <property type="entry name" value="Class I glutamine amidotransferase-like"/>
    <property type="match status" value="1"/>
</dbReference>
<dbReference type="AlphaFoldDB" id="A0A9P3GF04"/>
<reference evidence="9 10" key="1">
    <citation type="submission" date="2021-08" db="EMBL/GenBank/DDBJ databases">
        <title>Draft Genome Sequence of Phanerochaete sordida strain YK-624.</title>
        <authorList>
            <person name="Mori T."/>
            <person name="Dohra H."/>
            <person name="Suzuki T."/>
            <person name="Kawagishi H."/>
            <person name="Hirai H."/>
        </authorList>
    </citation>
    <scope>NUCLEOTIDE SEQUENCE [LARGE SCALE GENOMIC DNA]</scope>
    <source>
        <strain evidence="9 10">YK-624</strain>
    </source>
</reference>
<accession>A0A9P3GF04</accession>
<dbReference type="Pfam" id="PF02786">
    <property type="entry name" value="CPSase_L_D2"/>
    <property type="match status" value="1"/>
</dbReference>
<keyword evidence="10" id="KW-1185">Reference proteome</keyword>
<evidence type="ECO:0000313" key="9">
    <source>
        <dbReference type="EMBL" id="GJE93587.1"/>
    </source>
</evidence>
<feature type="region of interest" description="Disordered" evidence="7">
    <location>
        <begin position="712"/>
        <end position="746"/>
    </location>
</feature>
<dbReference type="InterPro" id="IPR011761">
    <property type="entry name" value="ATP-grasp"/>
</dbReference>
<dbReference type="GO" id="GO:0046872">
    <property type="term" value="F:metal ion binding"/>
    <property type="evidence" value="ECO:0007669"/>
    <property type="project" value="InterPro"/>
</dbReference>
<dbReference type="GO" id="GO:0006207">
    <property type="term" value="P:'de novo' pyrimidine nucleobase biosynthetic process"/>
    <property type="evidence" value="ECO:0007669"/>
    <property type="project" value="InterPro"/>
</dbReference>
<keyword evidence="1" id="KW-0436">Ligase</keyword>
<dbReference type="Gene3D" id="3.40.50.20">
    <property type="match status" value="1"/>
</dbReference>
<evidence type="ECO:0000256" key="3">
    <source>
        <dbReference type="ARBA" id="ARBA00022840"/>
    </source>
</evidence>
<dbReference type="PRINTS" id="PR00097">
    <property type="entry name" value="ANTSNTHASEII"/>
</dbReference>
<comment type="catalytic activity">
    <reaction evidence="5">
        <text>hydrogencarbonate + L-glutamine + 2 ATP + H2O = carbamoyl phosphate + L-glutamate + 2 ADP + phosphate + 2 H(+)</text>
        <dbReference type="Rhea" id="RHEA:18633"/>
        <dbReference type="ChEBI" id="CHEBI:15377"/>
        <dbReference type="ChEBI" id="CHEBI:15378"/>
        <dbReference type="ChEBI" id="CHEBI:17544"/>
        <dbReference type="ChEBI" id="CHEBI:29985"/>
        <dbReference type="ChEBI" id="CHEBI:30616"/>
        <dbReference type="ChEBI" id="CHEBI:43474"/>
        <dbReference type="ChEBI" id="CHEBI:58228"/>
        <dbReference type="ChEBI" id="CHEBI:58359"/>
        <dbReference type="ChEBI" id="CHEBI:456216"/>
        <dbReference type="EC" id="6.3.5.5"/>
    </reaction>
</comment>
<feature type="domain" description="ATP-grasp" evidence="8">
    <location>
        <begin position="593"/>
        <end position="638"/>
    </location>
</feature>
<keyword evidence="3 6" id="KW-0067">ATP-binding</keyword>
<dbReference type="FunFam" id="3.40.50.880:FF:000025">
    <property type="entry name" value="Bifunctional pyrimidine biosynthesis protein"/>
    <property type="match status" value="1"/>
</dbReference>
<protein>
    <submittedName>
        <fullName evidence="9">Carbamoyl-phosphate synthase</fullName>
    </submittedName>
</protein>
<dbReference type="PROSITE" id="PS50975">
    <property type="entry name" value="ATP_GRASP"/>
    <property type="match status" value="1"/>
</dbReference>
<keyword evidence="2 6" id="KW-0547">Nucleotide-binding</keyword>
<name>A0A9P3GF04_9APHY</name>
<dbReference type="InterPro" id="IPR017926">
    <property type="entry name" value="GATASE"/>
</dbReference>
<dbReference type="GO" id="GO:0005951">
    <property type="term" value="C:carbamoyl-phosphate synthase complex"/>
    <property type="evidence" value="ECO:0007669"/>
    <property type="project" value="TreeGrafter"/>
</dbReference>
<dbReference type="PRINTS" id="PR00098">
    <property type="entry name" value="CPSASE"/>
</dbReference>
<dbReference type="GO" id="GO:0005524">
    <property type="term" value="F:ATP binding"/>
    <property type="evidence" value="ECO:0007669"/>
    <property type="project" value="UniProtKB-UniRule"/>
</dbReference>
<dbReference type="Pfam" id="PF00988">
    <property type="entry name" value="CPSase_sm_chain"/>
    <property type="match status" value="1"/>
</dbReference>
<dbReference type="EMBL" id="BPQB01000033">
    <property type="protein sequence ID" value="GJE93587.1"/>
    <property type="molecule type" value="Genomic_DNA"/>
</dbReference>
<dbReference type="SUPFAM" id="SSF52021">
    <property type="entry name" value="Carbamoyl phosphate synthetase, small subunit N-terminal domain"/>
    <property type="match status" value="1"/>
</dbReference>
<dbReference type="PRINTS" id="PR00099">
    <property type="entry name" value="CPSGATASE"/>
</dbReference>
<dbReference type="InterPro" id="IPR002474">
    <property type="entry name" value="CarbamoylP_synth_ssu_N"/>
</dbReference>
<gene>
    <name evidence="9" type="ORF">PsYK624_097470</name>
</gene>
<dbReference type="NCBIfam" id="TIGR01368">
    <property type="entry name" value="CPSaseIIsmall"/>
    <property type="match status" value="1"/>
</dbReference>
<dbReference type="PROSITE" id="PS00866">
    <property type="entry name" value="CPSASE_1"/>
    <property type="match status" value="1"/>
</dbReference>
<evidence type="ECO:0000256" key="2">
    <source>
        <dbReference type="ARBA" id="ARBA00022741"/>
    </source>
</evidence>
<feature type="region of interest" description="Disordered" evidence="7">
    <location>
        <begin position="1"/>
        <end position="33"/>
    </location>
</feature>
<dbReference type="InterPro" id="IPR006274">
    <property type="entry name" value="CarbamoylP_synth_ssu"/>
</dbReference>
<dbReference type="CDD" id="cd01744">
    <property type="entry name" value="GATase1_CPSase"/>
    <property type="match status" value="1"/>
</dbReference>
<evidence type="ECO:0000256" key="7">
    <source>
        <dbReference type="SAM" id="MobiDB-lite"/>
    </source>
</evidence>
<organism evidence="9 10">
    <name type="scientific">Phanerochaete sordida</name>
    <dbReference type="NCBI Taxonomy" id="48140"/>
    <lineage>
        <taxon>Eukaryota</taxon>
        <taxon>Fungi</taxon>
        <taxon>Dikarya</taxon>
        <taxon>Basidiomycota</taxon>
        <taxon>Agaricomycotina</taxon>
        <taxon>Agaricomycetes</taxon>
        <taxon>Polyporales</taxon>
        <taxon>Phanerochaetaceae</taxon>
        <taxon>Phanerochaete</taxon>
    </lineage>
</organism>
<dbReference type="GO" id="GO:0006526">
    <property type="term" value="P:L-arginine biosynthetic process"/>
    <property type="evidence" value="ECO:0007669"/>
    <property type="project" value="TreeGrafter"/>
</dbReference>
<dbReference type="InterPro" id="IPR016185">
    <property type="entry name" value="PreATP-grasp_dom_sf"/>
</dbReference>
<evidence type="ECO:0000256" key="6">
    <source>
        <dbReference type="PROSITE-ProRule" id="PRU00409"/>
    </source>
</evidence>
<dbReference type="SUPFAM" id="SSF56059">
    <property type="entry name" value="Glutathione synthetase ATP-binding domain-like"/>
    <property type="match status" value="1"/>
</dbReference>
<feature type="compositionally biased region" description="Pro residues" evidence="7">
    <location>
        <begin position="720"/>
        <end position="734"/>
    </location>
</feature>
<proteinExistence type="inferred from homology"/>
<dbReference type="SUPFAM" id="SSF52440">
    <property type="entry name" value="PreATP-grasp domain"/>
    <property type="match status" value="1"/>
</dbReference>
<evidence type="ECO:0000313" key="10">
    <source>
        <dbReference type="Proteomes" id="UP000703269"/>
    </source>
</evidence>
<evidence type="ECO:0000256" key="4">
    <source>
        <dbReference type="ARBA" id="ARBA00047359"/>
    </source>
</evidence>
<dbReference type="Gene3D" id="3.30.470.20">
    <property type="entry name" value="ATP-grasp fold, B domain"/>
    <property type="match status" value="1"/>
</dbReference>
<dbReference type="PRINTS" id="PR00096">
    <property type="entry name" value="GATASE"/>
</dbReference>
<dbReference type="InterPro" id="IPR058047">
    <property type="entry name" value="CPSase_preATP-grasp"/>
</dbReference>
<evidence type="ECO:0000256" key="1">
    <source>
        <dbReference type="ARBA" id="ARBA00022598"/>
    </source>
</evidence>
<dbReference type="Pfam" id="PF00117">
    <property type="entry name" value="GATase"/>
    <property type="match status" value="1"/>
</dbReference>
<dbReference type="PROSITE" id="PS51273">
    <property type="entry name" value="GATASE_TYPE_1"/>
    <property type="match status" value="1"/>
</dbReference>
<dbReference type="InterPro" id="IPR029062">
    <property type="entry name" value="Class_I_gatase-like"/>
</dbReference>
<dbReference type="PANTHER" id="PTHR11405:SF5">
    <property type="entry name" value="CAD PROTEIN"/>
    <property type="match status" value="1"/>
</dbReference>
<dbReference type="Gene3D" id="3.50.30.20">
    <property type="entry name" value="Carbamoyl-phosphate synthase small subunit, N-terminal domain"/>
    <property type="match status" value="1"/>
</dbReference>
<dbReference type="GO" id="GO:0004087">
    <property type="term" value="F:carbamoyl-phosphate synthase (ammonia) activity"/>
    <property type="evidence" value="ECO:0007669"/>
    <property type="project" value="UniProtKB-EC"/>
</dbReference>
<dbReference type="InterPro" id="IPR035686">
    <property type="entry name" value="CPSase_GATase1"/>
</dbReference>
<dbReference type="OrthoDB" id="1924069at2759"/>
<comment type="caution">
    <text evidence="9">The sequence shown here is derived from an EMBL/GenBank/DDBJ whole genome shotgun (WGS) entry which is preliminary data.</text>
</comment>
<dbReference type="NCBIfam" id="NF009475">
    <property type="entry name" value="PRK12838.1"/>
    <property type="match status" value="1"/>
</dbReference>
<dbReference type="FunFam" id="3.50.30.20:FF:000002">
    <property type="entry name" value="Carbamoyl-phosphate synthase 1, mitochondrial"/>
    <property type="match status" value="1"/>
</dbReference>
<dbReference type="InterPro" id="IPR005483">
    <property type="entry name" value="CPSase_dom"/>
</dbReference>
<dbReference type="GO" id="GO:0006541">
    <property type="term" value="P:glutamine metabolic process"/>
    <property type="evidence" value="ECO:0007669"/>
    <property type="project" value="InterPro"/>
</dbReference>
<dbReference type="InterPro" id="IPR036480">
    <property type="entry name" value="CarbP_synth_ssu_N_sf"/>
</dbReference>
<comment type="catalytic activity">
    <reaction evidence="4">
        <text>hydrogencarbonate + NH4(+) + 2 ATP = carbamoyl phosphate + 2 ADP + phosphate + 2 H(+)</text>
        <dbReference type="Rhea" id="RHEA:18029"/>
        <dbReference type="ChEBI" id="CHEBI:15378"/>
        <dbReference type="ChEBI" id="CHEBI:17544"/>
        <dbReference type="ChEBI" id="CHEBI:28938"/>
        <dbReference type="ChEBI" id="CHEBI:30616"/>
        <dbReference type="ChEBI" id="CHEBI:43474"/>
        <dbReference type="ChEBI" id="CHEBI:58228"/>
        <dbReference type="ChEBI" id="CHEBI:456216"/>
        <dbReference type="EC" id="6.3.4.16"/>
    </reaction>
</comment>
<sequence length="771" mass="83432">MPASLAVEPARPALSRVQSGLPNGSPAPPVTVRHSESDTDAVLELADGTAFRGLSFGAQGKSIAGECVFQTGMVGYTESLTDPSYEGQILILTYPLIGNYGVPARPETADPEQIPDEFESSRIHVAAVIVGYYSEDYSHFLADSSLGQWLKESGVPAIYGVDTRALTKKLREKGSTLARVLARKPDAPAAAHARNLSVESASRAPSPTAWREDYVDVPFSDPNTKNLVAVVSTPEVRVYKPVGAPRMHPSGKRPLRVIAVDVGMKYNQIRCFTHRGVELKVVPWDYDYLASSEEEFDGLFISNGPGDPTMVTPTIERLRQAMEKADRPIFGICLGHQLLALAAGAQTSKMKYGNRGHNIPCTDAISGRCYITSQNHGFQVDTATLPEGWKELFKNANDDSNEGIYCVDKPFFSVQFHPESTPGPRDTEFLFDVFIQNILDCASTNSLVPISMPGGTKEENEKRTPRADVQKVLILGSGGLSIGQAGEFDYSGSQAIKALKEEGIYTILVNPNIATIATSKGLADKVYFLPVTPEFVRKIIQYEKPDGIYVTFGGQTALNVGIKLKDEFESLGCRVLGTPIETIIMTEDRELFANAMLEIGERCAQSSTATTFDEAVAAANEIGYPVIVRAAYALGGLGSGFAQLSEGCESALDGALSAWPRAVRASAARRRRAPCVCGCGRCCVKCSIYFCIDDGTPDGWLRALRFDSLRSPLRRRPRPRPPPPAPPTRVPPSLRPQTTSSMSFEPIASFPARIGAAHDSPDVPGRERCAS</sequence>
<dbReference type="GO" id="GO:0004088">
    <property type="term" value="F:carbamoyl-phosphate synthase (glutamine-hydrolyzing) activity"/>
    <property type="evidence" value="ECO:0007669"/>
    <property type="project" value="UniProtKB-EC"/>
</dbReference>
<dbReference type="Gene3D" id="3.40.50.880">
    <property type="match status" value="1"/>
</dbReference>